<dbReference type="PRINTS" id="PR00417">
    <property type="entry name" value="PRTPISMRASEI"/>
</dbReference>
<dbReference type="PROSITE" id="PS52039">
    <property type="entry name" value="TOPO_IA_2"/>
    <property type="match status" value="1"/>
</dbReference>
<evidence type="ECO:0000256" key="7">
    <source>
        <dbReference type="ARBA" id="ARBA00023029"/>
    </source>
</evidence>
<dbReference type="AlphaFoldDB" id="A0A1V4GVL7"/>
<dbReference type="GO" id="GO:0008270">
    <property type="term" value="F:zinc ion binding"/>
    <property type="evidence" value="ECO:0007669"/>
    <property type="project" value="UniProtKB-KW"/>
</dbReference>
<comment type="caution">
    <text evidence="16">The sequence shown here is derived from an EMBL/GenBank/DDBJ whole genome shotgun (WGS) entry which is preliminary data.</text>
</comment>
<dbReference type="PANTHER" id="PTHR11390:SF21">
    <property type="entry name" value="DNA TOPOISOMERASE 3-ALPHA"/>
    <property type="match status" value="1"/>
</dbReference>
<evidence type="ECO:0000313" key="16">
    <source>
        <dbReference type="EMBL" id="OPH36663.1"/>
    </source>
</evidence>
<evidence type="ECO:0000256" key="13">
    <source>
        <dbReference type="ARBA" id="ARBA00032877"/>
    </source>
</evidence>
<dbReference type="Pfam" id="PF01131">
    <property type="entry name" value="Topoisom_bac"/>
    <property type="match status" value="1"/>
</dbReference>
<evidence type="ECO:0000256" key="1">
    <source>
        <dbReference type="ARBA" id="ARBA00000213"/>
    </source>
</evidence>
<evidence type="ECO:0000256" key="3">
    <source>
        <dbReference type="ARBA" id="ARBA00012891"/>
    </source>
</evidence>
<dbReference type="InterPro" id="IPR003601">
    <property type="entry name" value="Topo_IA_2"/>
</dbReference>
<evidence type="ECO:0000256" key="5">
    <source>
        <dbReference type="ARBA" id="ARBA00022771"/>
    </source>
</evidence>
<keyword evidence="9" id="KW-0413">Isomerase</keyword>
<dbReference type="NCBIfam" id="NF005829">
    <property type="entry name" value="PRK07726.1"/>
    <property type="match status" value="1"/>
</dbReference>
<dbReference type="GO" id="GO:0006281">
    <property type="term" value="P:DNA repair"/>
    <property type="evidence" value="ECO:0007669"/>
    <property type="project" value="TreeGrafter"/>
</dbReference>
<dbReference type="SUPFAM" id="SSF56712">
    <property type="entry name" value="Prokaryotic type I DNA topoisomerase"/>
    <property type="match status" value="1"/>
</dbReference>
<evidence type="ECO:0000256" key="12">
    <source>
        <dbReference type="ARBA" id="ARBA00032235"/>
    </source>
</evidence>
<comment type="similarity">
    <text evidence="2">Belongs to the type IA topoisomerase family.</text>
</comment>
<evidence type="ECO:0000256" key="2">
    <source>
        <dbReference type="ARBA" id="ARBA00009446"/>
    </source>
</evidence>
<evidence type="ECO:0000256" key="9">
    <source>
        <dbReference type="ARBA" id="ARBA00023235"/>
    </source>
</evidence>
<dbReference type="InterPro" id="IPR006171">
    <property type="entry name" value="TOPRIM_dom"/>
</dbReference>
<dbReference type="SMART" id="SM00437">
    <property type="entry name" value="TOP1Ac"/>
    <property type="match status" value="1"/>
</dbReference>
<proteinExistence type="inferred from homology"/>
<reference evidence="17" key="1">
    <citation type="submission" date="2017-03" db="EMBL/GenBank/DDBJ databases">
        <title>Draft genome sequence of Moraxella equi CCUG 4950T type strain.</title>
        <authorList>
            <person name="Salva-Serra F."/>
            <person name="Engstrom-Jakobsson H."/>
            <person name="Thorell K."/>
            <person name="Jaen-Luchoro D."/>
            <person name="Gonzales-Siles L."/>
            <person name="Karlsson R."/>
            <person name="Yazdan S."/>
            <person name="Boulund F."/>
            <person name="Johnning A."/>
            <person name="Engstrand L."/>
            <person name="Kristiansson E."/>
            <person name="Moore E."/>
        </authorList>
    </citation>
    <scope>NUCLEOTIDE SEQUENCE [LARGE SCALE GENOMIC DNA]</scope>
    <source>
        <strain evidence="17">CCUG 4441</strain>
    </source>
</reference>
<dbReference type="CDD" id="cd03362">
    <property type="entry name" value="TOPRIM_TopoIA_TopoIII"/>
    <property type="match status" value="1"/>
</dbReference>
<evidence type="ECO:0000256" key="8">
    <source>
        <dbReference type="ARBA" id="ARBA00023125"/>
    </source>
</evidence>
<evidence type="ECO:0000259" key="14">
    <source>
        <dbReference type="PROSITE" id="PS50880"/>
    </source>
</evidence>
<name>A0A1V4GVL7_MORLA</name>
<dbReference type="SMART" id="SM00493">
    <property type="entry name" value="TOPRIM"/>
    <property type="match status" value="1"/>
</dbReference>
<keyword evidence="8" id="KW-0238">DNA-binding</keyword>
<evidence type="ECO:0000256" key="11">
    <source>
        <dbReference type="ARBA" id="ARBA00031985"/>
    </source>
</evidence>
<dbReference type="Pfam" id="PF01751">
    <property type="entry name" value="Toprim"/>
    <property type="match status" value="1"/>
</dbReference>
<keyword evidence="5" id="KW-0479">Metal-binding</keyword>
<dbReference type="GO" id="GO:0006265">
    <property type="term" value="P:DNA topological change"/>
    <property type="evidence" value="ECO:0007669"/>
    <property type="project" value="InterPro"/>
</dbReference>
<dbReference type="PANTHER" id="PTHR11390">
    <property type="entry name" value="PROKARYOTIC DNA TOPOISOMERASE"/>
    <property type="match status" value="1"/>
</dbReference>
<feature type="domain" description="Toprim" evidence="14">
    <location>
        <begin position="1"/>
        <end position="134"/>
    </location>
</feature>
<dbReference type="Gene3D" id="2.70.20.10">
    <property type="entry name" value="Topoisomerase I, domain 3"/>
    <property type="match status" value="1"/>
</dbReference>
<dbReference type="InterPro" id="IPR013825">
    <property type="entry name" value="Topo_IA_cen_sub2"/>
</dbReference>
<protein>
    <recommendedName>
        <fullName evidence="3">DNA topoisomerase</fullName>
        <ecNumber evidence="3">5.6.2.1</ecNumber>
    </recommendedName>
    <alternativeName>
        <fullName evidence="13">Omega-protein</fullName>
    </alternativeName>
    <alternativeName>
        <fullName evidence="12">Relaxing enzyme</fullName>
    </alternativeName>
    <alternativeName>
        <fullName evidence="10">Swivelase</fullName>
    </alternativeName>
    <alternativeName>
        <fullName evidence="11">Untwisting enzyme</fullName>
    </alternativeName>
</protein>
<dbReference type="InterPro" id="IPR013497">
    <property type="entry name" value="Topo_IA_cen"/>
</dbReference>
<dbReference type="EMBL" id="MXAN01000047">
    <property type="protein sequence ID" value="OPH36663.1"/>
    <property type="molecule type" value="Genomic_DNA"/>
</dbReference>
<dbReference type="Gene3D" id="3.40.50.140">
    <property type="match status" value="1"/>
</dbReference>
<dbReference type="PROSITE" id="PS50880">
    <property type="entry name" value="TOPRIM"/>
    <property type="match status" value="1"/>
</dbReference>
<gene>
    <name evidence="16" type="ORF">B5J94_06945</name>
</gene>
<dbReference type="GO" id="GO:0003917">
    <property type="term" value="F:DNA topoisomerase type I (single strand cut, ATP-independent) activity"/>
    <property type="evidence" value="ECO:0007669"/>
    <property type="project" value="UniProtKB-EC"/>
</dbReference>
<evidence type="ECO:0000259" key="15">
    <source>
        <dbReference type="PROSITE" id="PS52039"/>
    </source>
</evidence>
<dbReference type="Pfam" id="PF01396">
    <property type="entry name" value="Zn_ribbon_Top1"/>
    <property type="match status" value="2"/>
</dbReference>
<evidence type="ECO:0000313" key="17">
    <source>
        <dbReference type="Proteomes" id="UP000191025"/>
    </source>
</evidence>
<dbReference type="InterPro" id="IPR000380">
    <property type="entry name" value="Topo_IA"/>
</dbReference>
<evidence type="ECO:0000256" key="10">
    <source>
        <dbReference type="ARBA" id="ARBA00030003"/>
    </source>
</evidence>
<dbReference type="InterPro" id="IPR003602">
    <property type="entry name" value="Topo_IA_DNA-bd_dom"/>
</dbReference>
<dbReference type="Gene3D" id="3.30.65.10">
    <property type="entry name" value="Bacterial Topoisomerase I, domain 1"/>
    <property type="match status" value="2"/>
</dbReference>
<dbReference type="SUPFAM" id="SSF57783">
    <property type="entry name" value="Zinc beta-ribbon"/>
    <property type="match status" value="2"/>
</dbReference>
<keyword evidence="5" id="KW-0863">Zinc-finger</keyword>
<feature type="domain" description="Topo IA-type catalytic" evidence="15">
    <location>
        <begin position="151"/>
        <end position="617"/>
    </location>
</feature>
<dbReference type="Gene3D" id="1.10.290.10">
    <property type="entry name" value="Topoisomerase I, domain 4"/>
    <property type="match status" value="1"/>
</dbReference>
<dbReference type="InterPro" id="IPR034144">
    <property type="entry name" value="TOPRIM_TopoIII"/>
</dbReference>
<dbReference type="Gene3D" id="1.10.460.10">
    <property type="entry name" value="Topoisomerase I, domain 2"/>
    <property type="match status" value="1"/>
</dbReference>
<dbReference type="EC" id="5.6.2.1" evidence="3"/>
<sequence length="739" mass="82764">MYIAEKPDVAKAICTALGGGFVNKDGYFQHPVKGDTVTWCFGHMLVLKDPDELDEKYKHWDMDTLPIEPVLPAPRKIPADKKKQVAVIRDLVKQAKTIVHAGDPDDEGQLLVDELLRYFKNTKPVMRVLINDNTPAVVQKSLANLRPNSEFEHLGWKAESRAIGDQSFGYNLTRAYSLSEQAKTGSRDTWHIGRVQTPILGLVVRRDRENASHKKSYYYTITGDCAFNGVVFTAKYQPKDTDPTDDNGRLTDKNFAQNLANLLTGKIAKILVAQTEHKKEPAPLPYNLLKLQQEASRKFGYKPDDVMAITQSLREKHHLITYNRSDCQYLSDEQFDDVGGVLSAIAGTFDLMSGACSNANPNQKGRVFNSAKVTAHHAIIPTQTVGNWSSLSEKEQNLYKVIARNYIAQFYPLYEYDETKIMLDVIVDGVAYQFQATARVDTAMGWKKLYTHDTGNEEVALPDDVASVDLRSLKTSDMGQCVTAHANEHETKPPALYTMTSLLGDLTKVAKYVKDPRLAKILKDKDKEKQGEHGGIGTPATRSAIIKNLFERGYLAEKGKSIVSTDRGKALYDLLDDKIRYPDMTAVWEEQQQNIKGEQDVYAFIEQMQNTTIAPTVNALKANYTKPTPKEKPSSPCPECGRAMYQKSGKFGLFWGCSGWNDKENPCNHMMNDKNGKPVPKEPKPAQNLSEFDCKKCGKKLILRQGTSKAGKSYSFFGCSGFPKCKQNYDEVNGVPKYD</sequence>
<dbReference type="GO" id="GO:0006310">
    <property type="term" value="P:DNA recombination"/>
    <property type="evidence" value="ECO:0007669"/>
    <property type="project" value="TreeGrafter"/>
</dbReference>
<dbReference type="GO" id="GO:0043597">
    <property type="term" value="C:cytoplasmic replication fork"/>
    <property type="evidence" value="ECO:0007669"/>
    <property type="project" value="TreeGrafter"/>
</dbReference>
<comment type="catalytic activity">
    <reaction evidence="1">
        <text>ATP-independent breakage of single-stranded DNA, followed by passage and rejoining.</text>
        <dbReference type="EC" id="5.6.2.1"/>
    </reaction>
</comment>
<evidence type="ECO:0000256" key="6">
    <source>
        <dbReference type="ARBA" id="ARBA00022833"/>
    </source>
</evidence>
<dbReference type="InterPro" id="IPR013498">
    <property type="entry name" value="Topo_IA_Znf"/>
</dbReference>
<dbReference type="GO" id="GO:0003677">
    <property type="term" value="F:DNA binding"/>
    <property type="evidence" value="ECO:0007669"/>
    <property type="project" value="UniProtKB-KW"/>
</dbReference>
<evidence type="ECO:0000256" key="4">
    <source>
        <dbReference type="ARBA" id="ARBA00022737"/>
    </source>
</evidence>
<dbReference type="SMART" id="SM00436">
    <property type="entry name" value="TOP1Bc"/>
    <property type="match status" value="1"/>
</dbReference>
<dbReference type="RefSeq" id="WP_079364022.1">
    <property type="nucleotide sequence ID" value="NZ_MXAN01000047.1"/>
</dbReference>
<dbReference type="Proteomes" id="UP000191025">
    <property type="component" value="Unassembled WGS sequence"/>
</dbReference>
<accession>A0A1V4GVL7</accession>
<keyword evidence="6" id="KW-0862">Zinc</keyword>
<dbReference type="InterPro" id="IPR013824">
    <property type="entry name" value="Topo_IA_cen_sub1"/>
</dbReference>
<keyword evidence="7" id="KW-0799">Topoisomerase</keyword>
<dbReference type="InterPro" id="IPR013826">
    <property type="entry name" value="Topo_IA_cen_sub3"/>
</dbReference>
<dbReference type="InterPro" id="IPR023405">
    <property type="entry name" value="Topo_IA_core_domain"/>
</dbReference>
<keyword evidence="4" id="KW-0677">Repeat</keyword>
<organism evidence="16 17">
    <name type="scientific">Moraxella lacunata</name>
    <dbReference type="NCBI Taxonomy" id="477"/>
    <lineage>
        <taxon>Bacteria</taxon>
        <taxon>Pseudomonadati</taxon>
        <taxon>Pseudomonadota</taxon>
        <taxon>Gammaproteobacteria</taxon>
        <taxon>Moraxellales</taxon>
        <taxon>Moraxellaceae</taxon>
        <taxon>Moraxella</taxon>
    </lineage>
</organism>